<keyword evidence="2" id="KW-0479">Metal-binding</keyword>
<keyword evidence="4" id="KW-0460">Magnesium</keyword>
<evidence type="ECO:0000313" key="7">
    <source>
        <dbReference type="EMBL" id="GGG03711.1"/>
    </source>
</evidence>
<evidence type="ECO:0000256" key="6">
    <source>
        <dbReference type="SAM" id="MobiDB-lite"/>
    </source>
</evidence>
<name>A0ABQ1VX66_9BACL</name>
<keyword evidence="8" id="KW-1185">Reference proteome</keyword>
<evidence type="ECO:0000256" key="3">
    <source>
        <dbReference type="ARBA" id="ARBA00022801"/>
    </source>
</evidence>
<proteinExistence type="predicted"/>
<organism evidence="7 8">
    <name type="scientific">Paenibacillus aceti</name>
    <dbReference type="NCBI Taxonomy" id="1820010"/>
    <lineage>
        <taxon>Bacteria</taxon>
        <taxon>Bacillati</taxon>
        <taxon>Bacillota</taxon>
        <taxon>Bacilli</taxon>
        <taxon>Bacillales</taxon>
        <taxon>Paenibacillaceae</taxon>
        <taxon>Paenibacillus</taxon>
    </lineage>
</organism>
<accession>A0ABQ1VX66</accession>
<dbReference type="InterPro" id="IPR006879">
    <property type="entry name" value="YdjC-like"/>
</dbReference>
<evidence type="ECO:0000256" key="2">
    <source>
        <dbReference type="ARBA" id="ARBA00022723"/>
    </source>
</evidence>
<evidence type="ECO:0000256" key="1">
    <source>
        <dbReference type="ARBA" id="ARBA00001946"/>
    </source>
</evidence>
<dbReference type="PANTHER" id="PTHR31609:SF1">
    <property type="entry name" value="CARBOHYDRATE DEACETYLASE"/>
    <property type="match status" value="1"/>
</dbReference>
<keyword evidence="3" id="KW-0378">Hydrolase</keyword>
<dbReference type="EMBL" id="BMIW01000019">
    <property type="protein sequence ID" value="GGG03711.1"/>
    <property type="molecule type" value="Genomic_DNA"/>
</dbReference>
<protein>
    <submittedName>
        <fullName evidence="7">Carbohydrate deacetylase</fullName>
    </submittedName>
</protein>
<keyword evidence="5" id="KW-0119">Carbohydrate metabolism</keyword>
<comment type="cofactor">
    <cofactor evidence="1">
        <name>Mg(2+)</name>
        <dbReference type="ChEBI" id="CHEBI:18420"/>
    </cofactor>
</comment>
<dbReference type="InterPro" id="IPR011330">
    <property type="entry name" value="Glyco_hydro/deAcase_b/a-brl"/>
</dbReference>
<feature type="region of interest" description="Disordered" evidence="6">
    <location>
        <begin position="279"/>
        <end position="305"/>
    </location>
</feature>
<dbReference type="Pfam" id="PF04794">
    <property type="entry name" value="YdjC"/>
    <property type="match status" value="1"/>
</dbReference>
<sequence length="305" mass="34015">MERQVIINADDFGLSPAVNRGIIEAFQAGGITSTSLMVNMPGFEEAVQLAFSQPALSVGLHFNLTYGRPVSNPASIPSLVRSDGSFHSDPLAPARDSRDVHRELTAQWERFVRTGLRPTHLDSHHLLHQQHPEIYKVMARKAYKEGVPLRRSQIQHAISGVPAVKMTDAILLDSYGGDEGRQRLGQHLLSVQEGITEIVCHPGHVDETLREISRWVDIREQELALFASPEVANTLAAIGLVPVSYRALQKVRTRTSIRSRSRLRSGKGLRRPVYYAAPQRPAAKGRRLRKAKRNGVSMNRSHRAR</sequence>
<evidence type="ECO:0000256" key="5">
    <source>
        <dbReference type="ARBA" id="ARBA00023277"/>
    </source>
</evidence>
<evidence type="ECO:0000313" key="8">
    <source>
        <dbReference type="Proteomes" id="UP000608420"/>
    </source>
</evidence>
<dbReference type="Proteomes" id="UP000608420">
    <property type="component" value="Unassembled WGS sequence"/>
</dbReference>
<dbReference type="SUPFAM" id="SSF88713">
    <property type="entry name" value="Glycoside hydrolase/deacetylase"/>
    <property type="match status" value="1"/>
</dbReference>
<comment type="caution">
    <text evidence="7">The sequence shown here is derived from an EMBL/GenBank/DDBJ whole genome shotgun (WGS) entry which is preliminary data.</text>
</comment>
<evidence type="ECO:0000256" key="4">
    <source>
        <dbReference type="ARBA" id="ARBA00022842"/>
    </source>
</evidence>
<gene>
    <name evidence="7" type="ORF">GCM10010913_26930</name>
</gene>
<reference evidence="8" key="1">
    <citation type="journal article" date="2019" name="Int. J. Syst. Evol. Microbiol.">
        <title>The Global Catalogue of Microorganisms (GCM) 10K type strain sequencing project: providing services to taxonomists for standard genome sequencing and annotation.</title>
        <authorList>
            <consortium name="The Broad Institute Genomics Platform"/>
            <consortium name="The Broad Institute Genome Sequencing Center for Infectious Disease"/>
            <person name="Wu L."/>
            <person name="Ma J."/>
        </authorList>
    </citation>
    <scope>NUCLEOTIDE SEQUENCE [LARGE SCALE GENOMIC DNA]</scope>
    <source>
        <strain evidence="8">CGMCC 1.15420</strain>
    </source>
</reference>
<dbReference type="Gene3D" id="3.20.20.370">
    <property type="entry name" value="Glycoside hydrolase/deacetylase"/>
    <property type="match status" value="1"/>
</dbReference>
<feature type="compositionally biased region" description="Basic residues" evidence="6">
    <location>
        <begin position="283"/>
        <end position="293"/>
    </location>
</feature>
<dbReference type="PANTHER" id="PTHR31609">
    <property type="entry name" value="YDJC DEACETYLASE FAMILY MEMBER"/>
    <property type="match status" value="1"/>
</dbReference>
<dbReference type="RefSeq" id="WP_120464750.1">
    <property type="nucleotide sequence ID" value="NZ_BMIW01000019.1"/>
</dbReference>